<dbReference type="GO" id="GO:0016491">
    <property type="term" value="F:oxidoreductase activity"/>
    <property type="evidence" value="ECO:0007669"/>
    <property type="project" value="InterPro"/>
</dbReference>
<dbReference type="RefSeq" id="WP_211634011.1">
    <property type="nucleotide sequence ID" value="NZ_CP073100.1"/>
</dbReference>
<dbReference type="CDD" id="cd02966">
    <property type="entry name" value="TlpA_like_family"/>
    <property type="match status" value="1"/>
</dbReference>
<dbReference type="PROSITE" id="PS00194">
    <property type="entry name" value="THIOREDOXIN_1"/>
    <property type="match status" value="1"/>
</dbReference>
<feature type="domain" description="Thioredoxin" evidence="7">
    <location>
        <begin position="25"/>
        <end position="173"/>
    </location>
</feature>
<evidence type="ECO:0000256" key="1">
    <source>
        <dbReference type="ARBA" id="ARBA00004196"/>
    </source>
</evidence>
<evidence type="ECO:0000313" key="8">
    <source>
        <dbReference type="EMBL" id="QUE52734.1"/>
    </source>
</evidence>
<evidence type="ECO:0000313" key="9">
    <source>
        <dbReference type="Proteomes" id="UP000676169"/>
    </source>
</evidence>
<gene>
    <name evidence="8" type="ORF">KBB96_07530</name>
</gene>
<dbReference type="PANTHER" id="PTHR42852">
    <property type="entry name" value="THIOL:DISULFIDE INTERCHANGE PROTEIN DSBE"/>
    <property type="match status" value="1"/>
</dbReference>
<dbReference type="PANTHER" id="PTHR42852:SF6">
    <property type="entry name" value="THIOL:DISULFIDE INTERCHANGE PROTEIN DSBE"/>
    <property type="match status" value="1"/>
</dbReference>
<keyword evidence="3" id="KW-1015">Disulfide bond</keyword>
<dbReference type="InterPro" id="IPR013740">
    <property type="entry name" value="Redoxin"/>
</dbReference>
<sequence>MKPWLISLPTIAACIWFAPAAHAVLKTGDPAPKIQVSAWAQGDEVKEFEGDKVYIVEFWATWCGPCVASIPHINDIQKKYKDKGLVVIGQNLGEDKKTVTDFIKQMGGKMGYRVTVDDKSDGGWMGKHWLTAAGQNGIPCAFVVNKKGSIAYIGHPMSLKEEVLEKLLGEPSTKSSAEPAAPAEDAAPSAKATELATRAKAEIAAGKLAEAEATIAQLQEALPAKFGYIGGLAQLDLLIAQKQPGDAVELSKLLCEDYAKQPAVVAEVAAHLVAQQDPAASLKAAAEKIATPLAATAGPAQANASATLARIASLK</sequence>
<evidence type="ECO:0000256" key="6">
    <source>
        <dbReference type="SAM" id="SignalP"/>
    </source>
</evidence>
<dbReference type="GO" id="GO:0017004">
    <property type="term" value="P:cytochrome complex assembly"/>
    <property type="evidence" value="ECO:0007669"/>
    <property type="project" value="UniProtKB-KW"/>
</dbReference>
<keyword evidence="6" id="KW-0732">Signal</keyword>
<evidence type="ECO:0000256" key="3">
    <source>
        <dbReference type="ARBA" id="ARBA00023157"/>
    </source>
</evidence>
<evidence type="ECO:0000256" key="5">
    <source>
        <dbReference type="SAM" id="MobiDB-lite"/>
    </source>
</evidence>
<dbReference type="KEGG" id="lamb:KBB96_07530"/>
<feature type="chain" id="PRO_5037241296" evidence="6">
    <location>
        <begin position="24"/>
        <end position="315"/>
    </location>
</feature>
<dbReference type="PROSITE" id="PS51352">
    <property type="entry name" value="THIOREDOXIN_2"/>
    <property type="match status" value="1"/>
</dbReference>
<evidence type="ECO:0000259" key="7">
    <source>
        <dbReference type="PROSITE" id="PS51352"/>
    </source>
</evidence>
<comment type="subcellular location">
    <subcellularLocation>
        <location evidence="1">Cell envelope</location>
    </subcellularLocation>
</comment>
<dbReference type="InterPro" id="IPR050553">
    <property type="entry name" value="Thioredoxin_ResA/DsbE_sf"/>
</dbReference>
<feature type="signal peptide" evidence="6">
    <location>
        <begin position="1"/>
        <end position="23"/>
    </location>
</feature>
<keyword evidence="9" id="KW-1185">Reference proteome</keyword>
<feature type="region of interest" description="Disordered" evidence="5">
    <location>
        <begin position="169"/>
        <end position="189"/>
    </location>
</feature>
<protein>
    <submittedName>
        <fullName evidence="8">Redoxin family protein</fullName>
    </submittedName>
</protein>
<evidence type="ECO:0000256" key="4">
    <source>
        <dbReference type="ARBA" id="ARBA00023284"/>
    </source>
</evidence>
<evidence type="ECO:0000256" key="2">
    <source>
        <dbReference type="ARBA" id="ARBA00022748"/>
    </source>
</evidence>
<proteinExistence type="predicted"/>
<dbReference type="InterPro" id="IPR036249">
    <property type="entry name" value="Thioredoxin-like_sf"/>
</dbReference>
<dbReference type="Gene3D" id="3.40.30.10">
    <property type="entry name" value="Glutaredoxin"/>
    <property type="match status" value="1"/>
</dbReference>
<organism evidence="8 9">
    <name type="scientific">Luteolibacter ambystomatis</name>
    <dbReference type="NCBI Taxonomy" id="2824561"/>
    <lineage>
        <taxon>Bacteria</taxon>
        <taxon>Pseudomonadati</taxon>
        <taxon>Verrucomicrobiota</taxon>
        <taxon>Verrucomicrobiia</taxon>
        <taxon>Verrucomicrobiales</taxon>
        <taxon>Verrucomicrobiaceae</taxon>
        <taxon>Luteolibacter</taxon>
    </lineage>
</organism>
<dbReference type="InterPro" id="IPR017937">
    <property type="entry name" value="Thioredoxin_CS"/>
</dbReference>
<dbReference type="InterPro" id="IPR013766">
    <property type="entry name" value="Thioredoxin_domain"/>
</dbReference>
<dbReference type="Pfam" id="PF08534">
    <property type="entry name" value="Redoxin"/>
    <property type="match status" value="1"/>
</dbReference>
<keyword evidence="2" id="KW-0201">Cytochrome c-type biogenesis</keyword>
<name>A0A975PGH4_9BACT</name>
<dbReference type="Proteomes" id="UP000676169">
    <property type="component" value="Chromosome"/>
</dbReference>
<reference evidence="8" key="1">
    <citation type="submission" date="2021-04" db="EMBL/GenBank/DDBJ databases">
        <title>Luteolibacter sp. 32A isolated from the skin of an Anderson's salamander (Ambystoma andersonii).</title>
        <authorList>
            <person name="Spergser J."/>
            <person name="Busse H.-J."/>
        </authorList>
    </citation>
    <scope>NUCLEOTIDE SEQUENCE</scope>
    <source>
        <strain evidence="8">32A</strain>
    </source>
</reference>
<dbReference type="GO" id="GO:0030313">
    <property type="term" value="C:cell envelope"/>
    <property type="evidence" value="ECO:0007669"/>
    <property type="project" value="UniProtKB-SubCell"/>
</dbReference>
<dbReference type="SUPFAM" id="SSF52833">
    <property type="entry name" value="Thioredoxin-like"/>
    <property type="match status" value="1"/>
</dbReference>
<accession>A0A975PGH4</accession>
<dbReference type="AlphaFoldDB" id="A0A975PGH4"/>
<dbReference type="EMBL" id="CP073100">
    <property type="protein sequence ID" value="QUE52734.1"/>
    <property type="molecule type" value="Genomic_DNA"/>
</dbReference>
<keyword evidence="4" id="KW-0676">Redox-active center</keyword>